<evidence type="ECO:0000256" key="9">
    <source>
        <dbReference type="SAM" id="Coils"/>
    </source>
</evidence>
<evidence type="ECO:0000256" key="5">
    <source>
        <dbReference type="ARBA" id="ARBA00022829"/>
    </source>
</evidence>
<dbReference type="PANTHER" id="PTHR21577">
    <property type="entry name" value="SHUGOSHIN"/>
    <property type="match status" value="1"/>
</dbReference>
<name>A0ABM3XNF5_ERIEU</name>
<keyword evidence="8" id="KW-0137">Centromere</keyword>
<dbReference type="InterPro" id="IPR011515">
    <property type="entry name" value="Shugoshin_C"/>
</dbReference>
<organism evidence="13 14">
    <name type="scientific">Erinaceus europaeus</name>
    <name type="common">Western European hedgehog</name>
    <dbReference type="NCBI Taxonomy" id="9365"/>
    <lineage>
        <taxon>Eukaryota</taxon>
        <taxon>Metazoa</taxon>
        <taxon>Chordata</taxon>
        <taxon>Craniata</taxon>
        <taxon>Vertebrata</taxon>
        <taxon>Euteleostomi</taxon>
        <taxon>Mammalia</taxon>
        <taxon>Eutheria</taxon>
        <taxon>Laurasiatheria</taxon>
        <taxon>Eulipotyphla</taxon>
        <taxon>Erinaceidae</taxon>
        <taxon>Erinaceinae</taxon>
        <taxon>Erinaceus</taxon>
    </lineage>
</organism>
<comment type="similarity">
    <text evidence="2">Belongs to the shugoshin family.</text>
</comment>
<evidence type="ECO:0000256" key="4">
    <source>
        <dbReference type="ARBA" id="ARBA00022618"/>
    </source>
</evidence>
<feature type="coiled-coil region" evidence="9">
    <location>
        <begin position="54"/>
        <end position="88"/>
    </location>
</feature>
<evidence type="ECO:0000256" key="7">
    <source>
        <dbReference type="ARBA" id="ARBA00023306"/>
    </source>
</evidence>
<comment type="subcellular location">
    <subcellularLocation>
        <location evidence="1">Chromosome</location>
        <location evidence="1">Centromere</location>
    </subcellularLocation>
</comment>
<sequence length="577" mass="66064">MAKERCLKKSFQESLEEIKKRMKEKRNKNLTEIGKRKSFITAPCQIITNTCQLLKNYQNNNKMLVLALENEKSKVREAQEIIVQLRKECYYLAYQLYALKGKLASQQTEETAQNEELCPSGIDSNSDNNSRDLPRQVPLQEAHLPSQGDSFEVEEQIPTTSHDRLEFDVNSDEDMSTGNILPSTVSTRRSLKKHFSLCQLNTLDGFGISSSSGQSFELERIACVDPLVNMHIPENVEQNACRWNTDQMNSSPRQNHPGSPLNTKEDTSEYKSEQTKSKNRITQGRKREEKRKANRRKKSKFEPTYRGSKSTNKKTVCTKKLNKSVTCNDAYNFNLGEGVHLTPFRQKMSNDTNTEESVNKCERSISESSSSEEDSDDLYLPSCKNTPDLPSKYDNTPITRPPSKRALKYTKEKELDDPKPTKATSILPETRQSPHFSLKDITNVSLVPEVRIRKMSLSPKINKEGPTASLPKRRCTVSVSYKEPTLASKLRRGDPFTDLCFLNSPIFKQKKDSRLSSKKKKKVMPANTLHPCTHVNKLPDSETWKWSWSLKSMNQFSWSKENMDPRSLWDTEGGRHQ</sequence>
<keyword evidence="13" id="KW-1185">Reference proteome</keyword>
<dbReference type="RefSeq" id="XP_060050358.1">
    <property type="nucleotide sequence ID" value="XM_060194375.1"/>
</dbReference>
<dbReference type="Pfam" id="PF07557">
    <property type="entry name" value="Shugoshin_C"/>
    <property type="match status" value="1"/>
</dbReference>
<evidence type="ECO:0000256" key="6">
    <source>
        <dbReference type="ARBA" id="ARBA00023054"/>
    </source>
</evidence>
<dbReference type="InterPro" id="IPR011516">
    <property type="entry name" value="Shugoshin_N"/>
</dbReference>
<dbReference type="Gene3D" id="1.20.5.730">
    <property type="entry name" value="Single helix bin"/>
    <property type="match status" value="1"/>
</dbReference>
<evidence type="ECO:0000313" key="13">
    <source>
        <dbReference type="Proteomes" id="UP001652624"/>
    </source>
</evidence>
<dbReference type="InterPro" id="IPR038889">
    <property type="entry name" value="Shugoshin1/2"/>
</dbReference>
<evidence type="ECO:0000256" key="10">
    <source>
        <dbReference type="SAM" id="MobiDB-lite"/>
    </source>
</evidence>
<feature type="compositionally biased region" description="Basic and acidic residues" evidence="10">
    <location>
        <begin position="263"/>
        <end position="276"/>
    </location>
</feature>
<feature type="domain" description="Shugoshin N-terminal coiled-coil" evidence="12">
    <location>
        <begin position="22"/>
        <end position="66"/>
    </location>
</feature>
<protein>
    <submittedName>
        <fullName evidence="14">Shugoshin 1-like isoform X1</fullName>
    </submittedName>
</protein>
<feature type="compositionally biased region" description="Basic and acidic residues" evidence="10">
    <location>
        <begin position="409"/>
        <end position="420"/>
    </location>
</feature>
<keyword evidence="7" id="KW-0131">Cell cycle</keyword>
<reference evidence="14" key="1">
    <citation type="submission" date="2025-08" db="UniProtKB">
        <authorList>
            <consortium name="RefSeq"/>
        </authorList>
    </citation>
    <scope>IDENTIFICATION</scope>
</reference>
<evidence type="ECO:0000259" key="12">
    <source>
        <dbReference type="Pfam" id="PF07558"/>
    </source>
</evidence>
<evidence type="ECO:0000313" key="14">
    <source>
        <dbReference type="RefSeq" id="XP_060050358.1"/>
    </source>
</evidence>
<feature type="region of interest" description="Disordered" evidence="10">
    <location>
        <begin position="348"/>
        <end position="425"/>
    </location>
</feature>
<feature type="region of interest" description="Disordered" evidence="10">
    <location>
        <begin position="245"/>
        <end position="313"/>
    </location>
</feature>
<evidence type="ECO:0000256" key="2">
    <source>
        <dbReference type="ARBA" id="ARBA00010845"/>
    </source>
</evidence>
<feature type="compositionally biased region" description="Polar residues" evidence="10">
    <location>
        <begin position="245"/>
        <end position="262"/>
    </location>
</feature>
<keyword evidence="5" id="KW-0159">Chromosome partition</keyword>
<dbReference type="PANTHER" id="PTHR21577:SF3">
    <property type="entry name" value="SHUGOSHIN 1-RELATED"/>
    <property type="match status" value="1"/>
</dbReference>
<keyword evidence="6 9" id="KW-0175">Coiled coil</keyword>
<feature type="domain" description="Shugoshin C-terminal" evidence="11">
    <location>
        <begin position="471"/>
        <end position="492"/>
    </location>
</feature>
<dbReference type="GeneID" id="103107068"/>
<gene>
    <name evidence="14" type="primary">LOC103107068</name>
</gene>
<evidence type="ECO:0000256" key="1">
    <source>
        <dbReference type="ARBA" id="ARBA00004584"/>
    </source>
</evidence>
<dbReference type="Proteomes" id="UP001652624">
    <property type="component" value="Chromosome 7"/>
</dbReference>
<evidence type="ECO:0000259" key="11">
    <source>
        <dbReference type="Pfam" id="PF07557"/>
    </source>
</evidence>
<dbReference type="Pfam" id="PF07558">
    <property type="entry name" value="Shugoshin_N"/>
    <property type="match status" value="1"/>
</dbReference>
<feature type="region of interest" description="Disordered" evidence="10">
    <location>
        <begin position="111"/>
        <end position="133"/>
    </location>
</feature>
<keyword evidence="4" id="KW-0132">Cell division</keyword>
<evidence type="ECO:0000256" key="8">
    <source>
        <dbReference type="ARBA" id="ARBA00023328"/>
    </source>
</evidence>
<evidence type="ECO:0000256" key="3">
    <source>
        <dbReference type="ARBA" id="ARBA00022454"/>
    </source>
</evidence>
<keyword evidence="3" id="KW-0158">Chromosome</keyword>
<proteinExistence type="inferred from homology"/>
<accession>A0ABM3XNF5</accession>